<dbReference type="AlphaFoldDB" id="A0A5C6RPN2"/>
<accession>A0A5C6RPN2</accession>
<feature type="domain" description="Secretion system C-terminal sorting" evidence="5">
    <location>
        <begin position="378"/>
        <end position="449"/>
    </location>
</feature>
<proteinExistence type="predicted"/>
<dbReference type="PANTHER" id="PTHR42834:SF1">
    <property type="entry name" value="ENDONUCLEASE_EXONUCLEASE_PHOSPHATASE FAMILY PROTEIN (AFU_ORTHOLOGUE AFUA_3G09210)"/>
    <property type="match status" value="1"/>
</dbReference>
<dbReference type="GO" id="GO:0016798">
    <property type="term" value="F:hydrolase activity, acting on glycosyl bonds"/>
    <property type="evidence" value="ECO:0007669"/>
    <property type="project" value="InterPro"/>
</dbReference>
<sequence>MKKLYNLFFGLMLVGTAANAQTIFQSNLSSWASGDPTDWMGSKTTIVSSNVTEVAADSYGTSAAQLSNTSATSHKRFTTQRLAVTAGETYEIKMWVKANQGDLRTSFYNVTDNNYGTYNSYFDLATESNGSLVMLSQTVTLAATCDSAEFIISLKNTDGVTDIVLDSVAISLSAPPSGTPVTINQIQNTTTPPFDSPYNGQLIETSGVVTAVQYNGYYLQDGNGAYNGVFVLDYNNTPAIGDLVQVTATVDEYFNYTTVANPIVYSVTGTGTLPIPVSLSTLAVNDEMYEGVLVKVTNASCTIDTLTNGNGEWTVDDGSGALIVDNKMLNYNGIVSTAYNVTGVVDFSFSNFKLLPRDINDVQVYTSIEEINNINVNVYPNPASTFVAFELNVNNFEVKLFDITGKVVKNENALGSKILVSTSDLNNGVYFYSVYTKKGNLITTNKFVVNK</sequence>
<dbReference type="EMBL" id="VOOS01000006">
    <property type="protein sequence ID" value="TXB63949.1"/>
    <property type="molecule type" value="Genomic_DNA"/>
</dbReference>
<dbReference type="Gene3D" id="2.60.120.260">
    <property type="entry name" value="Galactose-binding domain-like"/>
    <property type="match status" value="1"/>
</dbReference>
<comment type="caution">
    <text evidence="6">The sequence shown here is derived from an EMBL/GenBank/DDBJ whole genome shotgun (WGS) entry which is preliminary data.</text>
</comment>
<protein>
    <submittedName>
        <fullName evidence="6">T9SS type A sorting domain-containing protein</fullName>
    </submittedName>
</protein>
<evidence type="ECO:0000313" key="6">
    <source>
        <dbReference type="EMBL" id="TXB63949.1"/>
    </source>
</evidence>
<dbReference type="Pfam" id="PF02018">
    <property type="entry name" value="CBM_4_9"/>
    <property type="match status" value="1"/>
</dbReference>
<keyword evidence="2" id="KW-0378">Hydrolase</keyword>
<dbReference type="Pfam" id="PF18962">
    <property type="entry name" value="Por_Secre_tail"/>
    <property type="match status" value="1"/>
</dbReference>
<keyword evidence="1 3" id="KW-0732">Signal</keyword>
<keyword evidence="7" id="KW-1185">Reference proteome</keyword>
<reference evidence="6 7" key="1">
    <citation type="submission" date="2019-08" db="EMBL/GenBank/DDBJ databases">
        <title>Genome of Vicingus serpentipes NCIMB 15042.</title>
        <authorList>
            <person name="Bowman J.P."/>
        </authorList>
    </citation>
    <scope>NUCLEOTIDE SEQUENCE [LARGE SCALE GENOMIC DNA]</scope>
    <source>
        <strain evidence="6 7">NCIMB 15042</strain>
    </source>
</reference>
<dbReference type="OrthoDB" id="1467228at2"/>
<name>A0A5C6RPN2_9FLAO</name>
<evidence type="ECO:0000259" key="4">
    <source>
        <dbReference type="Pfam" id="PF02018"/>
    </source>
</evidence>
<feature type="chain" id="PRO_5022822184" evidence="3">
    <location>
        <begin position="21"/>
        <end position="451"/>
    </location>
</feature>
<dbReference type="Proteomes" id="UP000321721">
    <property type="component" value="Unassembled WGS sequence"/>
</dbReference>
<evidence type="ECO:0000259" key="5">
    <source>
        <dbReference type="Pfam" id="PF18962"/>
    </source>
</evidence>
<feature type="domain" description="CBM-cenC" evidence="4">
    <location>
        <begin position="35"/>
        <end position="157"/>
    </location>
</feature>
<organism evidence="6 7">
    <name type="scientific">Vicingus serpentipes</name>
    <dbReference type="NCBI Taxonomy" id="1926625"/>
    <lineage>
        <taxon>Bacteria</taxon>
        <taxon>Pseudomonadati</taxon>
        <taxon>Bacteroidota</taxon>
        <taxon>Flavobacteriia</taxon>
        <taxon>Flavobacteriales</taxon>
        <taxon>Vicingaceae</taxon>
        <taxon>Vicingus</taxon>
    </lineage>
</organism>
<dbReference type="InterPro" id="IPR026444">
    <property type="entry name" value="Secre_tail"/>
</dbReference>
<dbReference type="SUPFAM" id="SSF49785">
    <property type="entry name" value="Galactose-binding domain-like"/>
    <property type="match status" value="1"/>
</dbReference>
<evidence type="ECO:0000256" key="2">
    <source>
        <dbReference type="ARBA" id="ARBA00022801"/>
    </source>
</evidence>
<dbReference type="RefSeq" id="WP_147101896.1">
    <property type="nucleotide sequence ID" value="NZ_VOOS01000006.1"/>
</dbReference>
<dbReference type="InterPro" id="IPR003305">
    <property type="entry name" value="CenC_carb-bd"/>
</dbReference>
<evidence type="ECO:0000256" key="3">
    <source>
        <dbReference type="SAM" id="SignalP"/>
    </source>
</evidence>
<dbReference type="NCBIfam" id="TIGR04183">
    <property type="entry name" value="Por_Secre_tail"/>
    <property type="match status" value="1"/>
</dbReference>
<gene>
    <name evidence="6" type="ORF">FRY74_11890</name>
</gene>
<feature type="signal peptide" evidence="3">
    <location>
        <begin position="1"/>
        <end position="20"/>
    </location>
</feature>
<evidence type="ECO:0000313" key="7">
    <source>
        <dbReference type="Proteomes" id="UP000321721"/>
    </source>
</evidence>
<dbReference type="InterPro" id="IPR008979">
    <property type="entry name" value="Galactose-bd-like_sf"/>
</dbReference>
<dbReference type="CDD" id="cd04486">
    <property type="entry name" value="YhcR_OBF_like"/>
    <property type="match status" value="1"/>
</dbReference>
<evidence type="ECO:0000256" key="1">
    <source>
        <dbReference type="ARBA" id="ARBA00022729"/>
    </source>
</evidence>
<dbReference type="PANTHER" id="PTHR42834">
    <property type="entry name" value="ENDONUCLEASE/EXONUCLEASE/PHOSPHATASE FAMILY PROTEIN (AFU_ORTHOLOGUE AFUA_3G09210)"/>
    <property type="match status" value="1"/>
</dbReference>